<evidence type="ECO:0000259" key="9">
    <source>
        <dbReference type="Pfam" id="PF02687"/>
    </source>
</evidence>
<dbReference type="Pfam" id="PF02687">
    <property type="entry name" value="FtsX"/>
    <property type="match status" value="1"/>
</dbReference>
<dbReference type="Pfam" id="PF12704">
    <property type="entry name" value="MacB_PCD"/>
    <property type="match status" value="1"/>
</dbReference>
<accession>A0ABQ5U4U3</accession>
<organism evidence="11 12">
    <name type="scientific">Sneathiella chinensis</name>
    <dbReference type="NCBI Taxonomy" id="349750"/>
    <lineage>
        <taxon>Bacteria</taxon>
        <taxon>Pseudomonadati</taxon>
        <taxon>Pseudomonadota</taxon>
        <taxon>Alphaproteobacteria</taxon>
        <taxon>Sneathiellales</taxon>
        <taxon>Sneathiellaceae</taxon>
        <taxon>Sneathiella</taxon>
    </lineage>
</organism>
<dbReference type="InterPro" id="IPR003838">
    <property type="entry name" value="ABC3_permease_C"/>
</dbReference>
<evidence type="ECO:0000256" key="8">
    <source>
        <dbReference type="SAM" id="Phobius"/>
    </source>
</evidence>
<evidence type="ECO:0000256" key="5">
    <source>
        <dbReference type="ARBA" id="ARBA00022692"/>
    </source>
</evidence>
<feature type="transmembrane region" description="Helical" evidence="8">
    <location>
        <begin position="381"/>
        <end position="398"/>
    </location>
</feature>
<dbReference type="InterPro" id="IPR025857">
    <property type="entry name" value="MacB_PCD"/>
</dbReference>
<evidence type="ECO:0000256" key="2">
    <source>
        <dbReference type="ARBA" id="ARBA00005236"/>
    </source>
</evidence>
<evidence type="ECO:0000256" key="3">
    <source>
        <dbReference type="ARBA" id="ARBA00022448"/>
    </source>
</evidence>
<evidence type="ECO:0000313" key="11">
    <source>
        <dbReference type="EMBL" id="GLQ07187.1"/>
    </source>
</evidence>
<dbReference type="PANTHER" id="PTHR30489">
    <property type="entry name" value="LIPOPROTEIN-RELEASING SYSTEM TRANSMEMBRANE PROTEIN LOLE"/>
    <property type="match status" value="1"/>
</dbReference>
<dbReference type="InterPro" id="IPR051447">
    <property type="entry name" value="Lipoprotein-release_system"/>
</dbReference>
<comment type="caution">
    <text evidence="11">The sequence shown here is derived from an EMBL/GenBank/DDBJ whole genome shotgun (WGS) entry which is preliminary data.</text>
</comment>
<evidence type="ECO:0000256" key="7">
    <source>
        <dbReference type="ARBA" id="ARBA00023136"/>
    </source>
</evidence>
<dbReference type="EMBL" id="BSNF01000008">
    <property type="protein sequence ID" value="GLQ07187.1"/>
    <property type="molecule type" value="Genomic_DNA"/>
</dbReference>
<name>A0ABQ5U4U3_9PROT</name>
<keyword evidence="6 8" id="KW-1133">Transmembrane helix</keyword>
<keyword evidence="7 8" id="KW-0472">Membrane</keyword>
<evidence type="ECO:0000259" key="10">
    <source>
        <dbReference type="Pfam" id="PF12704"/>
    </source>
</evidence>
<feature type="domain" description="MacB-like periplasmic core" evidence="10">
    <location>
        <begin position="30"/>
        <end position="243"/>
    </location>
</feature>
<evidence type="ECO:0000313" key="12">
    <source>
        <dbReference type="Proteomes" id="UP001161409"/>
    </source>
</evidence>
<sequence>MFSRFEWMMALRYLRARRQEGFISVIALFSFLGIGLGVATLIIVMSVMNGFRAELLDRILGMNGHYEVRAPENGLLTDYEPLVERLSVVRDVVRVTPIVEGQVMAAAGKQASGSLVRGMSGEQLRKLTVLASSVPPGALDKFDRGEGILLGYRLARSLGIRTGDRIKLISPNGTSTAFGTVPRVKTYEIAGLFDTGMYEYDSGYIYMPLGEAQKYFKLGDGVTALEVFATDPDRALAIRADIINAVNVRAFIYDWQQSRASFFNALEVERNVMFLILTLIILVAAFNIISSLIMLVKDKGRAVAILRTMGATRGMIMRVFFIAGASIGVTGTLFGFLLGIGFCANIDGIKRLIEGLTGAELFSAEIYFLSNLPAKVDPSEVTVVVIMALVISLAATIYPSWRAARLDPVEALRYE</sequence>
<gene>
    <name evidence="11" type="ORF">GCM10007924_24080</name>
</gene>
<feature type="transmembrane region" description="Helical" evidence="8">
    <location>
        <begin position="316"/>
        <end position="342"/>
    </location>
</feature>
<evidence type="ECO:0000256" key="4">
    <source>
        <dbReference type="ARBA" id="ARBA00022475"/>
    </source>
</evidence>
<dbReference type="PANTHER" id="PTHR30489:SF0">
    <property type="entry name" value="LIPOPROTEIN-RELEASING SYSTEM TRANSMEMBRANE PROTEIN LOLE"/>
    <property type="match status" value="1"/>
</dbReference>
<keyword evidence="3" id="KW-0813">Transport</keyword>
<feature type="transmembrane region" description="Helical" evidence="8">
    <location>
        <begin position="21"/>
        <end position="48"/>
    </location>
</feature>
<dbReference type="InterPro" id="IPR011925">
    <property type="entry name" value="LolCE_TM"/>
</dbReference>
<evidence type="ECO:0000256" key="6">
    <source>
        <dbReference type="ARBA" id="ARBA00022989"/>
    </source>
</evidence>
<dbReference type="Proteomes" id="UP001161409">
    <property type="component" value="Unassembled WGS sequence"/>
</dbReference>
<protein>
    <submittedName>
        <fullName evidence="11">ABC transporter permease</fullName>
    </submittedName>
</protein>
<reference evidence="11" key="1">
    <citation type="journal article" date="2014" name="Int. J. Syst. Evol. Microbiol.">
        <title>Complete genome of a new Firmicutes species belonging to the dominant human colonic microbiota ('Ruminococcus bicirculans') reveals two chromosomes and a selective capacity to utilize plant glucans.</title>
        <authorList>
            <consortium name="NISC Comparative Sequencing Program"/>
            <person name="Wegmann U."/>
            <person name="Louis P."/>
            <person name="Goesmann A."/>
            <person name="Henrissat B."/>
            <person name="Duncan S.H."/>
            <person name="Flint H.J."/>
        </authorList>
    </citation>
    <scope>NUCLEOTIDE SEQUENCE</scope>
    <source>
        <strain evidence="11">NBRC 103408</strain>
    </source>
</reference>
<keyword evidence="5 8" id="KW-0812">Transmembrane</keyword>
<proteinExistence type="inferred from homology"/>
<feature type="domain" description="ABC3 transporter permease C-terminal" evidence="9">
    <location>
        <begin position="275"/>
        <end position="408"/>
    </location>
</feature>
<dbReference type="NCBIfam" id="TIGR02212">
    <property type="entry name" value="lolCE"/>
    <property type="match status" value="1"/>
</dbReference>
<reference evidence="11" key="2">
    <citation type="submission" date="2023-01" db="EMBL/GenBank/DDBJ databases">
        <title>Draft genome sequence of Sneathiella chinensis strain NBRC 103408.</title>
        <authorList>
            <person name="Sun Q."/>
            <person name="Mori K."/>
        </authorList>
    </citation>
    <scope>NUCLEOTIDE SEQUENCE</scope>
    <source>
        <strain evidence="11">NBRC 103408</strain>
    </source>
</reference>
<keyword evidence="12" id="KW-1185">Reference proteome</keyword>
<evidence type="ECO:0000256" key="1">
    <source>
        <dbReference type="ARBA" id="ARBA00004651"/>
    </source>
</evidence>
<keyword evidence="4" id="KW-1003">Cell membrane</keyword>
<comment type="similarity">
    <text evidence="2">Belongs to the ABC-4 integral membrane protein family. LolC/E subfamily.</text>
</comment>
<feature type="transmembrane region" description="Helical" evidence="8">
    <location>
        <begin position="272"/>
        <end position="296"/>
    </location>
</feature>
<comment type="subcellular location">
    <subcellularLocation>
        <location evidence="1">Cell membrane</location>
        <topology evidence="1">Multi-pass membrane protein</topology>
    </subcellularLocation>
</comment>